<proteinExistence type="predicted"/>
<sequence length="195" mass="22506">MKMSVGTDRIRPRDLLELFSSQVEGHKRPRSIVSWRVSNPVNYQHSKDEPLIQSKMLRSDDVAKLNPCQYRNQIPNISYGEQAAFLSALATQCSPFKRIIDTDQAKAWVGLLLAMSLKCLLTSTWSRVMIRQARHTHRDCTKLGIGSFDSMSRTSSRGRRSIELFVFFHISFPSWRDLIEDTAVLFEMAWLLNRN</sequence>
<dbReference type="EMBL" id="VEPZ02001090">
    <property type="protein sequence ID" value="KAE8695267.1"/>
    <property type="molecule type" value="Genomic_DNA"/>
</dbReference>
<dbReference type="Proteomes" id="UP000436088">
    <property type="component" value="Unassembled WGS sequence"/>
</dbReference>
<accession>A0A6A2ZV23</accession>
<reference evidence="1" key="1">
    <citation type="submission" date="2019-09" db="EMBL/GenBank/DDBJ databases">
        <title>Draft genome information of white flower Hibiscus syriacus.</title>
        <authorList>
            <person name="Kim Y.-M."/>
        </authorList>
    </citation>
    <scope>NUCLEOTIDE SEQUENCE [LARGE SCALE GENOMIC DNA]</scope>
    <source>
        <strain evidence="1">YM2019G1</strain>
    </source>
</reference>
<comment type="caution">
    <text evidence="1">The sequence shown here is derived from an EMBL/GenBank/DDBJ whole genome shotgun (WGS) entry which is preliminary data.</text>
</comment>
<evidence type="ECO:0000313" key="2">
    <source>
        <dbReference type="Proteomes" id="UP000436088"/>
    </source>
</evidence>
<dbReference type="AlphaFoldDB" id="A0A6A2ZV23"/>
<keyword evidence="2" id="KW-1185">Reference proteome</keyword>
<gene>
    <name evidence="1" type="ORF">F3Y22_tig00110724pilonHSYRG00016</name>
</gene>
<protein>
    <submittedName>
        <fullName evidence="1">Uncharacterized protein</fullName>
    </submittedName>
</protein>
<organism evidence="1 2">
    <name type="scientific">Hibiscus syriacus</name>
    <name type="common">Rose of Sharon</name>
    <dbReference type="NCBI Taxonomy" id="106335"/>
    <lineage>
        <taxon>Eukaryota</taxon>
        <taxon>Viridiplantae</taxon>
        <taxon>Streptophyta</taxon>
        <taxon>Embryophyta</taxon>
        <taxon>Tracheophyta</taxon>
        <taxon>Spermatophyta</taxon>
        <taxon>Magnoliopsida</taxon>
        <taxon>eudicotyledons</taxon>
        <taxon>Gunneridae</taxon>
        <taxon>Pentapetalae</taxon>
        <taxon>rosids</taxon>
        <taxon>malvids</taxon>
        <taxon>Malvales</taxon>
        <taxon>Malvaceae</taxon>
        <taxon>Malvoideae</taxon>
        <taxon>Hibiscus</taxon>
    </lineage>
</organism>
<name>A0A6A2ZV23_HIBSY</name>
<evidence type="ECO:0000313" key="1">
    <source>
        <dbReference type="EMBL" id="KAE8695267.1"/>
    </source>
</evidence>